<comment type="similarity">
    <text evidence="1">Belongs to the LysR transcriptional regulatory family.</text>
</comment>
<dbReference type="Gene3D" id="3.40.190.290">
    <property type="match status" value="1"/>
</dbReference>
<organism evidence="6 7">
    <name type="scientific">Thiohalorhabdus denitrificans</name>
    <dbReference type="NCBI Taxonomy" id="381306"/>
    <lineage>
        <taxon>Bacteria</taxon>
        <taxon>Pseudomonadati</taxon>
        <taxon>Pseudomonadota</taxon>
        <taxon>Gammaproteobacteria</taxon>
        <taxon>Thiohalorhabdales</taxon>
        <taxon>Thiohalorhabdaceae</taxon>
        <taxon>Thiohalorhabdus</taxon>
    </lineage>
</organism>
<keyword evidence="2" id="KW-0805">Transcription regulation</keyword>
<dbReference type="Gene3D" id="1.10.10.10">
    <property type="entry name" value="Winged helix-like DNA-binding domain superfamily/Winged helix DNA-binding domain"/>
    <property type="match status" value="1"/>
</dbReference>
<evidence type="ECO:0000313" key="7">
    <source>
        <dbReference type="Proteomes" id="UP000183104"/>
    </source>
</evidence>
<evidence type="ECO:0000313" key="6">
    <source>
        <dbReference type="EMBL" id="SCX75058.1"/>
    </source>
</evidence>
<dbReference type="SUPFAM" id="SSF53850">
    <property type="entry name" value="Periplasmic binding protein-like II"/>
    <property type="match status" value="1"/>
</dbReference>
<dbReference type="STRING" id="381306.AN478_13250"/>
<dbReference type="Pfam" id="PF03466">
    <property type="entry name" value="LysR_substrate"/>
    <property type="match status" value="1"/>
</dbReference>
<dbReference type="CDD" id="cd08419">
    <property type="entry name" value="PBP2_CbbR_RubisCO_like"/>
    <property type="match status" value="1"/>
</dbReference>
<evidence type="ECO:0000256" key="3">
    <source>
        <dbReference type="ARBA" id="ARBA00023125"/>
    </source>
</evidence>
<dbReference type="OrthoDB" id="9785745at2"/>
<dbReference type="GO" id="GO:0003700">
    <property type="term" value="F:DNA-binding transcription factor activity"/>
    <property type="evidence" value="ECO:0007669"/>
    <property type="project" value="InterPro"/>
</dbReference>
<dbReference type="PRINTS" id="PR00039">
    <property type="entry name" value="HTHLYSR"/>
</dbReference>
<dbReference type="PANTHER" id="PTHR30126:SF5">
    <property type="entry name" value="HTH-TYPE TRANSCRIPTIONAL ACTIVATOR CMPR"/>
    <property type="match status" value="1"/>
</dbReference>
<dbReference type="Pfam" id="PF00126">
    <property type="entry name" value="HTH_1"/>
    <property type="match status" value="1"/>
</dbReference>
<dbReference type="PROSITE" id="PS50931">
    <property type="entry name" value="HTH_LYSR"/>
    <property type="match status" value="1"/>
</dbReference>
<dbReference type="EMBL" id="FMUN01000001">
    <property type="protein sequence ID" value="SCX75058.1"/>
    <property type="molecule type" value="Genomic_DNA"/>
</dbReference>
<dbReference type="PATRIC" id="fig|381306.5.peg.1809"/>
<keyword evidence="7" id="KW-1185">Reference proteome</keyword>
<dbReference type="PANTHER" id="PTHR30126">
    <property type="entry name" value="HTH-TYPE TRANSCRIPTIONAL REGULATOR"/>
    <property type="match status" value="1"/>
</dbReference>
<feature type="domain" description="HTH lysR-type" evidence="5">
    <location>
        <begin position="3"/>
        <end position="60"/>
    </location>
</feature>
<keyword evidence="3" id="KW-0238">DNA-binding</keyword>
<dbReference type="InterPro" id="IPR036388">
    <property type="entry name" value="WH-like_DNA-bd_sf"/>
</dbReference>
<keyword evidence="4" id="KW-0804">Transcription</keyword>
<evidence type="ECO:0000256" key="1">
    <source>
        <dbReference type="ARBA" id="ARBA00009437"/>
    </source>
</evidence>
<evidence type="ECO:0000259" key="5">
    <source>
        <dbReference type="PROSITE" id="PS50931"/>
    </source>
</evidence>
<dbReference type="RefSeq" id="WP_054967075.1">
    <property type="nucleotide sequence ID" value="NZ_FMUN01000001.1"/>
</dbReference>
<dbReference type="InterPro" id="IPR000847">
    <property type="entry name" value="LysR_HTH_N"/>
</dbReference>
<reference evidence="7" key="1">
    <citation type="submission" date="2016-10" db="EMBL/GenBank/DDBJ databases">
        <authorList>
            <person name="Varghese N."/>
        </authorList>
    </citation>
    <scope>NUCLEOTIDE SEQUENCE [LARGE SCALE GENOMIC DNA]</scope>
    <source>
        <strain evidence="7">HL 19</strain>
    </source>
</reference>
<evidence type="ECO:0000256" key="2">
    <source>
        <dbReference type="ARBA" id="ARBA00023015"/>
    </source>
</evidence>
<proteinExistence type="inferred from homology"/>
<protein>
    <submittedName>
        <fullName evidence="6">Transcriptional regulator, LysR family</fullName>
    </submittedName>
</protein>
<dbReference type="AlphaFoldDB" id="A0A0N8PMN6"/>
<dbReference type="InterPro" id="IPR036390">
    <property type="entry name" value="WH_DNA-bd_sf"/>
</dbReference>
<dbReference type="InterPro" id="IPR005119">
    <property type="entry name" value="LysR_subst-bd"/>
</dbReference>
<evidence type="ECO:0000256" key="4">
    <source>
        <dbReference type="ARBA" id="ARBA00023163"/>
    </source>
</evidence>
<dbReference type="SUPFAM" id="SSF46785">
    <property type="entry name" value="Winged helix' DNA-binding domain"/>
    <property type="match status" value="1"/>
</dbReference>
<sequence>MHLTLRQLQVFEAVARHLNYTRAAEELFMTQPAVSGHIRQMEEEAGLPLIEHVGKRLYLTDAGAEVQRAALDVRHRLEDLEMAVADLAGMVRGHLRLAVTTTAKYFAPHLLGGFSRRYPGVEIRLEVSNRENVLERLAANEDELAIMGRVPKGMNVTGTAFTENPLVVVAPPEHPLVGEGEITPERLAEEPFVVREAGSGTRLAMEQYFAERGLSLKGSMELGSNETIKQAVMAGLGLSVLSWHTLSLERTTGRLVVLDVAGFPLKRHWYAVHLKEKKLSVVARTFLDFLTEEGGDLVQQVASGEVVPEATYEAGR</sequence>
<dbReference type="Proteomes" id="UP000183104">
    <property type="component" value="Unassembled WGS sequence"/>
</dbReference>
<dbReference type="GO" id="GO:0000976">
    <property type="term" value="F:transcription cis-regulatory region binding"/>
    <property type="evidence" value="ECO:0007669"/>
    <property type="project" value="TreeGrafter"/>
</dbReference>
<accession>A0A0N8PMN6</accession>
<gene>
    <name evidence="6" type="ORF">SAMN05661077_0200</name>
</gene>
<name>A0A0N8PMN6_9GAMM</name>